<evidence type="ECO:0000313" key="5">
    <source>
        <dbReference type="Proteomes" id="UP001188597"/>
    </source>
</evidence>
<comment type="caution">
    <text evidence="4">The sequence shown here is derived from an EMBL/GenBank/DDBJ whole genome shotgun (WGS) entry which is preliminary data.</text>
</comment>
<feature type="coiled-coil region" evidence="1">
    <location>
        <begin position="396"/>
        <end position="423"/>
    </location>
</feature>
<evidence type="ECO:0000313" key="4">
    <source>
        <dbReference type="EMBL" id="KAK3029858.1"/>
    </source>
</evidence>
<dbReference type="Pfam" id="PF13837">
    <property type="entry name" value="Myb_DNA-bind_4"/>
    <property type="match status" value="1"/>
</dbReference>
<evidence type="ECO:0000256" key="2">
    <source>
        <dbReference type="SAM" id="MobiDB-lite"/>
    </source>
</evidence>
<feature type="region of interest" description="Disordered" evidence="2">
    <location>
        <begin position="507"/>
        <end position="541"/>
    </location>
</feature>
<feature type="domain" description="Myb-like" evidence="3">
    <location>
        <begin position="17"/>
        <end position="77"/>
    </location>
</feature>
<name>A0AA88WRT3_9ASTE</name>
<evidence type="ECO:0000256" key="1">
    <source>
        <dbReference type="SAM" id="Coils"/>
    </source>
</evidence>
<feature type="compositionally biased region" description="Polar residues" evidence="2">
    <location>
        <begin position="136"/>
        <end position="145"/>
    </location>
</feature>
<sequence length="662" mass="74082">MAATPDKPPRKFPPLCWTQEEALALIEAYRERWYELRRGYLRTADWDAVAVSVGVRCPGASPAKTSAQCRHKMEKLRQRYRAEKQRALSYPGRFFSSWFFFESMDAMENGSSAGGPNQEPGDQPNLGNPPRIKAVTGQSLIPSSKNSKKVDGSSQNLDFEDEGMDPEGGFRPKSVGERNSLPFGIRVKRSSRTDVKPTPNYAYRVPNGYSSYLDYGSDEDADDVMDYGGGFRLKTPLDGNSAPPAFRAQKVGKNVKNLAPNFNSDHVGGGGFRGKIPIDQDLGFRPKKFSKIGARANADLDWEEGAYDGIDANGEFWVKMSSGGNSVPPGFRAKYGGKTERNSNPNLDSRGMNGFSSELGKKNGGEGVKRGRGSIAEMVSSIKLLGEGFVKMEKMKMEMAMEIEKMRAEMEMKRNQLLLESQQQIVDAFVKGLVESKKVKPTVPAEVCYVLKLWYVQDAGAKLLFIYFNLFTMKFLSSTEKNAAIQATCCREKSVLVAVYVERPRKKGLSSSKNNQQQQQHHHHLHLHQAKEGANSGKGYNRRAELLNYSRRLRESARSAPPSPQHLKPISSNNQQPITQMITVRSKKKKHSRTSAACMGNWKIMIPGFLRSQARKERKKKKEKSHDDESTSKKAKAIMKNFQVKKKGGFISKLLATIQKYR</sequence>
<proteinExistence type="predicted"/>
<keyword evidence="1" id="KW-0175">Coiled coil</keyword>
<dbReference type="Proteomes" id="UP001188597">
    <property type="component" value="Unassembled WGS sequence"/>
</dbReference>
<feature type="region of interest" description="Disordered" evidence="2">
    <location>
        <begin position="109"/>
        <end position="178"/>
    </location>
</feature>
<accession>A0AA88WRT3</accession>
<gene>
    <name evidence="4" type="ORF">RJ639_038292</name>
</gene>
<dbReference type="PROSITE" id="PS50090">
    <property type="entry name" value="MYB_LIKE"/>
    <property type="match status" value="1"/>
</dbReference>
<protein>
    <recommendedName>
        <fullName evidence="3">Myb-like domain-containing protein</fullName>
    </recommendedName>
</protein>
<reference evidence="4" key="1">
    <citation type="submission" date="2022-12" db="EMBL/GenBank/DDBJ databases">
        <title>Draft genome assemblies for two species of Escallonia (Escalloniales).</title>
        <authorList>
            <person name="Chanderbali A."/>
            <person name="Dervinis C."/>
            <person name="Anghel I."/>
            <person name="Soltis D."/>
            <person name="Soltis P."/>
            <person name="Zapata F."/>
        </authorList>
    </citation>
    <scope>NUCLEOTIDE SEQUENCE</scope>
    <source>
        <strain evidence="4">UCBG64.0493</strain>
        <tissue evidence="4">Leaf</tissue>
    </source>
</reference>
<evidence type="ECO:0000259" key="3">
    <source>
        <dbReference type="PROSITE" id="PS50090"/>
    </source>
</evidence>
<dbReference type="EMBL" id="JAVXUP010000362">
    <property type="protein sequence ID" value="KAK3029858.1"/>
    <property type="molecule type" value="Genomic_DNA"/>
</dbReference>
<dbReference type="InterPro" id="IPR044822">
    <property type="entry name" value="Myb_DNA-bind_4"/>
</dbReference>
<organism evidence="4 5">
    <name type="scientific">Escallonia herrerae</name>
    <dbReference type="NCBI Taxonomy" id="1293975"/>
    <lineage>
        <taxon>Eukaryota</taxon>
        <taxon>Viridiplantae</taxon>
        <taxon>Streptophyta</taxon>
        <taxon>Embryophyta</taxon>
        <taxon>Tracheophyta</taxon>
        <taxon>Spermatophyta</taxon>
        <taxon>Magnoliopsida</taxon>
        <taxon>eudicotyledons</taxon>
        <taxon>Gunneridae</taxon>
        <taxon>Pentapetalae</taxon>
        <taxon>asterids</taxon>
        <taxon>campanulids</taxon>
        <taxon>Escalloniales</taxon>
        <taxon>Escalloniaceae</taxon>
        <taxon>Escallonia</taxon>
    </lineage>
</organism>
<feature type="region of interest" description="Disordered" evidence="2">
    <location>
        <begin position="334"/>
        <end position="369"/>
    </location>
</feature>
<dbReference type="PANTHER" id="PTHR31307:SF43">
    <property type="entry name" value="TRIHELIX TRANSCRIPTION FACTOR ASIL2-LIKE"/>
    <property type="match status" value="1"/>
</dbReference>
<dbReference type="PANTHER" id="PTHR31307">
    <property type="entry name" value="TRIHELIX TRANSCRIPTION FACTOR ASIL2"/>
    <property type="match status" value="1"/>
</dbReference>
<dbReference type="AlphaFoldDB" id="A0AA88WRT3"/>
<feature type="region of interest" description="Disordered" evidence="2">
    <location>
        <begin position="613"/>
        <end position="635"/>
    </location>
</feature>
<dbReference type="InterPro" id="IPR001005">
    <property type="entry name" value="SANT/Myb"/>
</dbReference>
<feature type="compositionally biased region" description="Basic and acidic residues" evidence="2">
    <location>
        <begin position="359"/>
        <end position="369"/>
    </location>
</feature>
<dbReference type="InterPro" id="IPR044823">
    <property type="entry name" value="ASIL1/2-like"/>
</dbReference>
<feature type="region of interest" description="Disordered" evidence="2">
    <location>
        <begin position="554"/>
        <end position="578"/>
    </location>
</feature>
<dbReference type="Gene3D" id="1.10.10.60">
    <property type="entry name" value="Homeodomain-like"/>
    <property type="match status" value="1"/>
</dbReference>
<dbReference type="SMART" id="SM00595">
    <property type="entry name" value="MADF"/>
    <property type="match status" value="1"/>
</dbReference>
<keyword evidence="5" id="KW-1185">Reference proteome</keyword>